<evidence type="ECO:0000256" key="1">
    <source>
        <dbReference type="ARBA" id="ARBA00004138"/>
    </source>
</evidence>
<proteinExistence type="predicted"/>
<dbReference type="GO" id="GO:0035082">
    <property type="term" value="P:axoneme assembly"/>
    <property type="evidence" value="ECO:0007669"/>
    <property type="project" value="InterPro"/>
</dbReference>
<dbReference type="Proteomes" id="UP001162131">
    <property type="component" value="Unassembled WGS sequence"/>
</dbReference>
<keyword evidence="5" id="KW-0966">Cell projection</keyword>
<evidence type="ECO:0000256" key="2">
    <source>
        <dbReference type="ARBA" id="ARBA00004245"/>
    </source>
</evidence>
<evidence type="ECO:0000313" key="7">
    <source>
        <dbReference type="EMBL" id="CAG9321150.1"/>
    </source>
</evidence>
<dbReference type="GO" id="GO:0005879">
    <property type="term" value="C:axonemal microtubule"/>
    <property type="evidence" value="ECO:0007669"/>
    <property type="project" value="InterPro"/>
</dbReference>
<dbReference type="EMBL" id="CAJZBQ010000027">
    <property type="protein sequence ID" value="CAG9321150.1"/>
    <property type="molecule type" value="Genomic_DNA"/>
</dbReference>
<keyword evidence="4" id="KW-0206">Cytoskeleton</keyword>
<organism evidence="7 8">
    <name type="scientific">Blepharisma stoltei</name>
    <dbReference type="NCBI Taxonomy" id="1481888"/>
    <lineage>
        <taxon>Eukaryota</taxon>
        <taxon>Sar</taxon>
        <taxon>Alveolata</taxon>
        <taxon>Ciliophora</taxon>
        <taxon>Postciliodesmatophora</taxon>
        <taxon>Heterotrichea</taxon>
        <taxon>Heterotrichida</taxon>
        <taxon>Blepharismidae</taxon>
        <taxon>Blepharisma</taxon>
    </lineage>
</organism>
<keyword evidence="8" id="KW-1185">Reference proteome</keyword>
<protein>
    <submittedName>
        <fullName evidence="7">Uncharacterized protein</fullName>
    </submittedName>
</protein>
<evidence type="ECO:0000256" key="6">
    <source>
        <dbReference type="SAM" id="MobiDB-lite"/>
    </source>
</evidence>
<reference evidence="7" key="1">
    <citation type="submission" date="2021-09" db="EMBL/GenBank/DDBJ databases">
        <authorList>
            <consortium name="AG Swart"/>
            <person name="Singh M."/>
            <person name="Singh A."/>
            <person name="Seah K."/>
            <person name="Emmerich C."/>
        </authorList>
    </citation>
    <scope>NUCLEOTIDE SEQUENCE</scope>
    <source>
        <strain evidence="7">ATCC30299</strain>
    </source>
</reference>
<evidence type="ECO:0000256" key="3">
    <source>
        <dbReference type="ARBA" id="ARBA00022490"/>
    </source>
</evidence>
<accession>A0AAU9J7H2</accession>
<keyword evidence="3" id="KW-0963">Cytoplasm</keyword>
<comment type="subcellular location">
    <subcellularLocation>
        <location evidence="1">Cell projection</location>
        <location evidence="1">Cilium</location>
    </subcellularLocation>
    <subcellularLocation>
        <location evidence="2">Cytoplasm</location>
        <location evidence="2">Cytoskeleton</location>
    </subcellularLocation>
</comment>
<comment type="caution">
    <text evidence="7">The sequence shown here is derived from an EMBL/GenBank/DDBJ whole genome shotgun (WGS) entry which is preliminary data.</text>
</comment>
<sequence>MYATTNGDYGKSWVSTQGQDPRKTTTQIKNYREIAETDLMQKTGLKLLKAKIMKEKEIEDIEAGEPDQHVYDPCIPQPRITSLNVKAEEMTYPEIGINVGQNPKYMTRNSEYGRLHPNQHDLPAKYFPMNNKFTTSFVAERVPDTGLNTFKNPSRVHYLFDS</sequence>
<name>A0AAU9J7H2_9CILI</name>
<feature type="region of interest" description="Disordered" evidence="6">
    <location>
        <begin position="1"/>
        <end position="24"/>
    </location>
</feature>
<gene>
    <name evidence="7" type="ORF">BSTOLATCC_MIC27718</name>
</gene>
<dbReference type="InterPro" id="IPR026507">
    <property type="entry name" value="PIRC1/2"/>
</dbReference>
<evidence type="ECO:0000313" key="8">
    <source>
        <dbReference type="Proteomes" id="UP001162131"/>
    </source>
</evidence>
<evidence type="ECO:0000256" key="4">
    <source>
        <dbReference type="ARBA" id="ARBA00023212"/>
    </source>
</evidence>
<dbReference type="Pfam" id="PF14892">
    <property type="entry name" value="PIRC1_2"/>
    <property type="match status" value="1"/>
</dbReference>
<dbReference type="AlphaFoldDB" id="A0AAU9J7H2"/>
<evidence type="ECO:0000256" key="5">
    <source>
        <dbReference type="ARBA" id="ARBA00023273"/>
    </source>
</evidence>